<dbReference type="KEGG" id="tng:GSTEN00002272G001"/>
<gene>
    <name evidence="2" type="ORF">GSTENG00002272001</name>
</gene>
<accession>Q4TEF9</accession>
<feature type="non-terminal residue" evidence="2">
    <location>
        <position position="1"/>
    </location>
</feature>
<protein>
    <submittedName>
        <fullName evidence="2">(spotted green pufferfish) hypothetical protein</fullName>
    </submittedName>
</protein>
<dbReference type="EMBL" id="CAAE01005418">
    <property type="protein sequence ID" value="CAF88723.1"/>
    <property type="molecule type" value="Genomic_DNA"/>
</dbReference>
<comment type="caution">
    <text evidence="2">The sequence shown here is derived from an EMBL/GenBank/DDBJ whole genome shotgun (WGS) entry which is preliminary data.</text>
</comment>
<reference evidence="2" key="1">
    <citation type="journal article" date="2004" name="Nature">
        <title>Genome duplication in the teleost fish Tetraodon nigroviridis reveals the early vertebrate proto-karyotype.</title>
        <authorList>
            <person name="Jaillon O."/>
            <person name="Aury J.-M."/>
            <person name="Brunet F."/>
            <person name="Petit J.-L."/>
            <person name="Stange-Thomann N."/>
            <person name="Mauceli E."/>
            <person name="Bouneau L."/>
            <person name="Fischer C."/>
            <person name="Ozouf-Costaz C."/>
            <person name="Bernot A."/>
            <person name="Nicaud S."/>
            <person name="Jaffe D."/>
            <person name="Fisher S."/>
            <person name="Lutfalla G."/>
            <person name="Dossat C."/>
            <person name="Segurens B."/>
            <person name="Dasilva C."/>
            <person name="Salanoubat M."/>
            <person name="Levy M."/>
            <person name="Boudet N."/>
            <person name="Castellano S."/>
            <person name="Anthouard V."/>
            <person name="Jubin C."/>
            <person name="Castelli V."/>
            <person name="Katinka M."/>
            <person name="Vacherie B."/>
            <person name="Biemont C."/>
            <person name="Skalli Z."/>
            <person name="Cattolico L."/>
            <person name="Poulain J."/>
            <person name="De Berardinis V."/>
            <person name="Cruaud C."/>
            <person name="Duprat S."/>
            <person name="Brottier P."/>
            <person name="Coutanceau J.-P."/>
            <person name="Gouzy J."/>
            <person name="Parra G."/>
            <person name="Lardier G."/>
            <person name="Chapple C."/>
            <person name="McKernan K.J."/>
            <person name="McEwan P."/>
            <person name="Bosak S."/>
            <person name="Kellis M."/>
            <person name="Volff J.-N."/>
            <person name="Guigo R."/>
            <person name="Zody M.C."/>
            <person name="Mesirov J."/>
            <person name="Lindblad-Toh K."/>
            <person name="Birren B."/>
            <person name="Nusbaum C."/>
            <person name="Kahn D."/>
            <person name="Robinson-Rechavi M."/>
            <person name="Laudet V."/>
            <person name="Schachter V."/>
            <person name="Quetier F."/>
            <person name="Saurin W."/>
            <person name="Scarpelli C."/>
            <person name="Wincker P."/>
            <person name="Lander E.S."/>
            <person name="Weissenbach J."/>
            <person name="Roest Crollius H."/>
        </authorList>
    </citation>
    <scope>NUCLEOTIDE SEQUENCE [LARGE SCALE GENOMIC DNA]</scope>
</reference>
<organism evidence="2">
    <name type="scientific">Tetraodon nigroviridis</name>
    <name type="common">Spotted green pufferfish</name>
    <name type="synonym">Chelonodon nigroviridis</name>
    <dbReference type="NCBI Taxonomy" id="99883"/>
    <lineage>
        <taxon>Eukaryota</taxon>
        <taxon>Metazoa</taxon>
        <taxon>Chordata</taxon>
        <taxon>Craniata</taxon>
        <taxon>Vertebrata</taxon>
        <taxon>Euteleostomi</taxon>
        <taxon>Actinopterygii</taxon>
        <taxon>Neopterygii</taxon>
        <taxon>Teleostei</taxon>
        <taxon>Neoteleostei</taxon>
        <taxon>Acanthomorphata</taxon>
        <taxon>Eupercaria</taxon>
        <taxon>Tetraodontiformes</taxon>
        <taxon>Tetradontoidea</taxon>
        <taxon>Tetraodontidae</taxon>
        <taxon>Tetraodon</taxon>
    </lineage>
</organism>
<evidence type="ECO:0000313" key="2">
    <source>
        <dbReference type="EMBL" id="CAF88723.1"/>
    </source>
</evidence>
<proteinExistence type="predicted"/>
<dbReference type="AlphaFoldDB" id="Q4TEF9"/>
<evidence type="ECO:0000256" key="1">
    <source>
        <dbReference type="SAM" id="MobiDB-lite"/>
    </source>
</evidence>
<sequence>LRVLHAPPSTRAARLPVRPSGPRPRGSRTQDGEAGPQSGALVPAHRRGVLLIG</sequence>
<feature type="region of interest" description="Disordered" evidence="1">
    <location>
        <begin position="1"/>
        <end position="45"/>
    </location>
</feature>
<reference evidence="2" key="2">
    <citation type="submission" date="2004-02" db="EMBL/GenBank/DDBJ databases">
        <authorList>
            <consortium name="Genoscope"/>
            <consortium name="Whitehead Institute Centre for Genome Research"/>
        </authorList>
    </citation>
    <scope>NUCLEOTIDE SEQUENCE</scope>
</reference>
<name>Q4TEF9_TETNG</name>